<evidence type="ECO:0000256" key="1">
    <source>
        <dbReference type="ARBA" id="ARBA00004496"/>
    </source>
</evidence>
<reference evidence="8 9" key="1">
    <citation type="submission" date="2024-03" db="EMBL/GenBank/DDBJ databases">
        <title>Complete genome sequence of the green alga Chloropicon roscoffensis RCC1871.</title>
        <authorList>
            <person name="Lemieux C."/>
            <person name="Pombert J.-F."/>
            <person name="Otis C."/>
            <person name="Turmel M."/>
        </authorList>
    </citation>
    <scope>NUCLEOTIDE SEQUENCE [LARGE SCALE GENOMIC DNA]</scope>
    <source>
        <strain evidence="8 9">RCC1871</strain>
    </source>
</reference>
<accession>A0AAX4NZF9</accession>
<dbReference type="EMBL" id="CP151501">
    <property type="protein sequence ID" value="WZN59223.1"/>
    <property type="molecule type" value="Genomic_DNA"/>
</dbReference>
<protein>
    <submittedName>
        <fullName evidence="8">Cold shock domain-containing protein</fullName>
    </submittedName>
</protein>
<dbReference type="InterPro" id="IPR011129">
    <property type="entry name" value="CSD"/>
</dbReference>
<dbReference type="Pfam" id="PF00313">
    <property type="entry name" value="CSD"/>
    <property type="match status" value="1"/>
</dbReference>
<evidence type="ECO:0000256" key="3">
    <source>
        <dbReference type="ARBA" id="ARBA00022737"/>
    </source>
</evidence>
<dbReference type="SMART" id="SM00357">
    <property type="entry name" value="CSP"/>
    <property type="match status" value="1"/>
</dbReference>
<dbReference type="PROSITE" id="PS51857">
    <property type="entry name" value="CSD_2"/>
    <property type="match status" value="1"/>
</dbReference>
<sequence>MSADRCSEGNGEGSNKAPQPAANTDGPAGLGRAEVMEGGPPPGVGLNTRDRDGQGNNNYGGRSTGSRGVPRSFRGGKLRGGRSGRMDPRERTEYDSRPSHRGQGRGAGGRQYRLEGTVESITDVYASAGGDQDEGQPARPISYEGVIASFGFRGGSAENGVKFRFTEGDVMGKSRLSVGDKVEFYRFDAAPSAARDGPKATRVRSLTDRRRRDHPQSGAGEGRLGAGNPSSSGHAGKGAGSRGIFHLGVVVTLKETYGFLLSLRSGSQYFFHFSEFIGSSRSNSRLPPPELEIGIVVRFVLAKNPSTGKDIGKSICLVSENGKPQFALREEDRRLVGTILKKPSDLNLPQDIGDGLVEFEVPGPPGQPEGEKQKQTAIVCKKQLNESHVHIEQNDVVYFDCHRGEKVDLCIAKSVVLKSKPYETFDLETRELGVISANKGSFGFITCTERMADVFLHFSQFPDLPKEGLAVGTDVEFSVIRGPETGRLQAVDLKLAEPGSAVFEELEEGVHEGTVVERLPNQNLRKGNPSLLLTGLIEGTVDGRSQKFPFMHTDRADPKVYPKQGDKVTFQIVTDLKRERAAKQAGKPGLGRRATKVTVVVIEGTVAAMKGSFGFIEYDRPQVTSPIATADQPEATEPVEVDTEAPDEQGSGEAKSPDEQGSGEAETKEQEGDDAPAPAPAPAGAPPAGKRKKKSNRIFFHVSEILENLILNVGDTVEFIECINQRTNELNARRIKRIREAPPKVVSRPVFEKPPAKVEERPEHLKFGSELRLAMRLAKGPDGTKGFSKEYQESRGKVFPVVTEEEAVVTEEEAGTAEDEGEDDGTASLNIAAAPFIPASLKP</sequence>
<evidence type="ECO:0000313" key="8">
    <source>
        <dbReference type="EMBL" id="WZN59223.1"/>
    </source>
</evidence>
<dbReference type="Gene3D" id="2.40.50.140">
    <property type="entry name" value="Nucleic acid-binding proteins"/>
    <property type="match status" value="3"/>
</dbReference>
<keyword evidence="3" id="KW-0677">Repeat</keyword>
<dbReference type="PROSITE" id="PS00352">
    <property type="entry name" value="CSD_1"/>
    <property type="match status" value="1"/>
</dbReference>
<dbReference type="PANTHER" id="PTHR12913">
    <property type="entry name" value="UNR PROTEIN N-RAS UPSTREAM GENE PROTEIN"/>
    <property type="match status" value="1"/>
</dbReference>
<evidence type="ECO:0000256" key="4">
    <source>
        <dbReference type="ARBA" id="ARBA00022884"/>
    </source>
</evidence>
<name>A0AAX4NZF9_9CHLO</name>
<gene>
    <name evidence="8" type="ORF">HKI87_01g07480</name>
</gene>
<comment type="similarity">
    <text evidence="5">Belongs to the UNR family.</text>
</comment>
<keyword evidence="2" id="KW-0963">Cytoplasm</keyword>
<feature type="region of interest" description="Disordered" evidence="6">
    <location>
        <begin position="805"/>
        <end position="843"/>
    </location>
</feature>
<feature type="compositionally biased region" description="Basic and acidic residues" evidence="6">
    <location>
        <begin position="84"/>
        <end position="98"/>
    </location>
</feature>
<evidence type="ECO:0000256" key="2">
    <source>
        <dbReference type="ARBA" id="ARBA00022490"/>
    </source>
</evidence>
<dbReference type="Proteomes" id="UP001472866">
    <property type="component" value="Chromosome 01"/>
</dbReference>
<comment type="subcellular location">
    <subcellularLocation>
        <location evidence="1">Cytoplasm</location>
    </subcellularLocation>
</comment>
<evidence type="ECO:0000256" key="5">
    <source>
        <dbReference type="ARBA" id="ARBA00044751"/>
    </source>
</evidence>
<feature type="region of interest" description="Disordered" evidence="6">
    <location>
        <begin position="628"/>
        <end position="693"/>
    </location>
</feature>
<evidence type="ECO:0000259" key="7">
    <source>
        <dbReference type="PROSITE" id="PS51857"/>
    </source>
</evidence>
<evidence type="ECO:0000256" key="6">
    <source>
        <dbReference type="SAM" id="MobiDB-lite"/>
    </source>
</evidence>
<keyword evidence="9" id="KW-1185">Reference proteome</keyword>
<dbReference type="AlphaFoldDB" id="A0AAX4NZF9"/>
<dbReference type="InterPro" id="IPR012340">
    <property type="entry name" value="NA-bd_OB-fold"/>
</dbReference>
<dbReference type="GO" id="GO:0005737">
    <property type="term" value="C:cytoplasm"/>
    <property type="evidence" value="ECO:0007669"/>
    <property type="project" value="UniProtKB-SubCell"/>
</dbReference>
<organism evidence="8 9">
    <name type="scientific">Chloropicon roscoffensis</name>
    <dbReference type="NCBI Taxonomy" id="1461544"/>
    <lineage>
        <taxon>Eukaryota</taxon>
        <taxon>Viridiplantae</taxon>
        <taxon>Chlorophyta</taxon>
        <taxon>Chloropicophyceae</taxon>
        <taxon>Chloropicales</taxon>
        <taxon>Chloropicaceae</taxon>
        <taxon>Chloropicon</taxon>
    </lineage>
</organism>
<evidence type="ECO:0000313" key="9">
    <source>
        <dbReference type="Proteomes" id="UP001472866"/>
    </source>
</evidence>
<feature type="domain" description="CSD" evidence="7">
    <location>
        <begin position="430"/>
        <end position="495"/>
    </location>
</feature>
<feature type="compositionally biased region" description="Acidic residues" evidence="6">
    <location>
        <begin position="805"/>
        <end position="825"/>
    </location>
</feature>
<dbReference type="SUPFAM" id="SSF50249">
    <property type="entry name" value="Nucleic acid-binding proteins"/>
    <property type="match status" value="3"/>
</dbReference>
<proteinExistence type="inferred from homology"/>
<dbReference type="InterPro" id="IPR002059">
    <property type="entry name" value="CSP_DNA-bd"/>
</dbReference>
<dbReference type="PANTHER" id="PTHR12913:SF1">
    <property type="entry name" value="COLD SHOCK DOMAIN-CONTAINING PROTEIN E1"/>
    <property type="match status" value="1"/>
</dbReference>
<feature type="compositionally biased region" description="Acidic residues" evidence="6">
    <location>
        <begin position="637"/>
        <end position="647"/>
    </location>
</feature>
<feature type="compositionally biased region" description="Polar residues" evidence="6">
    <location>
        <begin position="54"/>
        <end position="66"/>
    </location>
</feature>
<keyword evidence="4" id="KW-0694">RNA-binding</keyword>
<dbReference type="GO" id="GO:0003723">
    <property type="term" value="F:RNA binding"/>
    <property type="evidence" value="ECO:0007669"/>
    <property type="project" value="UniProtKB-KW"/>
</dbReference>
<dbReference type="InterPro" id="IPR019844">
    <property type="entry name" value="CSD_CS"/>
</dbReference>
<feature type="region of interest" description="Disordered" evidence="6">
    <location>
        <begin position="193"/>
        <end position="237"/>
    </location>
</feature>
<dbReference type="CDD" id="cd04458">
    <property type="entry name" value="CSP_CDS"/>
    <property type="match status" value="1"/>
</dbReference>
<feature type="region of interest" description="Disordered" evidence="6">
    <location>
        <begin position="1"/>
        <end position="112"/>
    </location>
</feature>